<dbReference type="EMBL" id="PYDT01000002">
    <property type="protein sequence ID" value="THU69719.1"/>
    <property type="molecule type" value="Genomic_DNA"/>
</dbReference>
<name>A0A4S8K4G9_MUSBA</name>
<feature type="region of interest" description="Disordered" evidence="1">
    <location>
        <begin position="231"/>
        <end position="252"/>
    </location>
</feature>
<evidence type="ECO:0000313" key="3">
    <source>
        <dbReference type="Proteomes" id="UP000317650"/>
    </source>
</evidence>
<comment type="caution">
    <text evidence="2">The sequence shown here is derived from an EMBL/GenBank/DDBJ whole genome shotgun (WGS) entry which is preliminary data.</text>
</comment>
<accession>A0A4S8K4G9</accession>
<evidence type="ECO:0000313" key="2">
    <source>
        <dbReference type="EMBL" id="THU69719.1"/>
    </source>
</evidence>
<keyword evidence="3" id="KW-1185">Reference proteome</keyword>
<dbReference type="PANTHER" id="PTHR33915:SF1">
    <property type="entry name" value="OS04G0644100 PROTEIN"/>
    <property type="match status" value="1"/>
</dbReference>
<dbReference type="PANTHER" id="PTHR33915">
    <property type="entry name" value="OSJNBA0033G05.11 PROTEIN"/>
    <property type="match status" value="1"/>
</dbReference>
<dbReference type="Gene3D" id="1.10.150.50">
    <property type="entry name" value="Transcription Factor, Ets-1"/>
    <property type="match status" value="1"/>
</dbReference>
<sequence>MDISQRRQLNNLNTGQPHFATSHQLAFISTNTTIQPSNINPMNPPTSLNGETLGLQSLPLTVPPSIHITTPLHPPSSTRDTNDDAMDWYSWLLQTNLDPDLVYEYSLLLSSSELEEDDVAHFDHEFLQSMGISIAKHRLEMLKLAKRGKIKSSSRPVALLLVAVTKTKKCIARYFRSFINLDASPIVVVPRSSYFDGGEPKSDTSKRNKWMSRIKQGRVTLYMAPQAMAYKESKDRKEDSYRGSSGEETRGSSSLELYRGSFLQVAAQSVMVELLLPMAKPH</sequence>
<evidence type="ECO:0008006" key="4">
    <source>
        <dbReference type="Google" id="ProtNLM"/>
    </source>
</evidence>
<feature type="compositionally biased region" description="Basic and acidic residues" evidence="1">
    <location>
        <begin position="231"/>
        <end position="250"/>
    </location>
</feature>
<dbReference type="Proteomes" id="UP000317650">
    <property type="component" value="Chromosome 8"/>
</dbReference>
<dbReference type="AlphaFoldDB" id="A0A4S8K4G9"/>
<gene>
    <name evidence="2" type="ORF">C4D60_Mb08t17350</name>
</gene>
<evidence type="ECO:0000256" key="1">
    <source>
        <dbReference type="SAM" id="MobiDB-lite"/>
    </source>
</evidence>
<dbReference type="InterPro" id="IPR013761">
    <property type="entry name" value="SAM/pointed_sf"/>
</dbReference>
<dbReference type="SUPFAM" id="SSF47769">
    <property type="entry name" value="SAM/Pointed domain"/>
    <property type="match status" value="1"/>
</dbReference>
<reference evidence="2 3" key="1">
    <citation type="journal article" date="2019" name="Nat. Plants">
        <title>Genome sequencing of Musa balbisiana reveals subgenome evolution and function divergence in polyploid bananas.</title>
        <authorList>
            <person name="Yao X."/>
        </authorList>
    </citation>
    <scope>NUCLEOTIDE SEQUENCE [LARGE SCALE GENOMIC DNA]</scope>
    <source>
        <strain evidence="3">cv. DH-PKW</strain>
        <tissue evidence="2">Leaves</tissue>
    </source>
</reference>
<protein>
    <recommendedName>
        <fullName evidence="4">SAM domain-containing protein</fullName>
    </recommendedName>
</protein>
<organism evidence="2 3">
    <name type="scientific">Musa balbisiana</name>
    <name type="common">Banana</name>
    <dbReference type="NCBI Taxonomy" id="52838"/>
    <lineage>
        <taxon>Eukaryota</taxon>
        <taxon>Viridiplantae</taxon>
        <taxon>Streptophyta</taxon>
        <taxon>Embryophyta</taxon>
        <taxon>Tracheophyta</taxon>
        <taxon>Spermatophyta</taxon>
        <taxon>Magnoliopsida</taxon>
        <taxon>Liliopsida</taxon>
        <taxon>Zingiberales</taxon>
        <taxon>Musaceae</taxon>
        <taxon>Musa</taxon>
    </lineage>
</organism>
<proteinExistence type="predicted"/>